<evidence type="ECO:0000256" key="1">
    <source>
        <dbReference type="ARBA" id="ARBA00022468"/>
    </source>
</evidence>
<dbReference type="EMBL" id="JAPXFL010000010">
    <property type="protein sequence ID" value="KAK9500956.1"/>
    <property type="molecule type" value="Genomic_DNA"/>
</dbReference>
<organism evidence="6 7">
    <name type="scientific">Rhynocoris fuscipes</name>
    <dbReference type="NCBI Taxonomy" id="488301"/>
    <lineage>
        <taxon>Eukaryota</taxon>
        <taxon>Metazoa</taxon>
        <taxon>Ecdysozoa</taxon>
        <taxon>Arthropoda</taxon>
        <taxon>Hexapoda</taxon>
        <taxon>Insecta</taxon>
        <taxon>Pterygota</taxon>
        <taxon>Neoptera</taxon>
        <taxon>Paraneoptera</taxon>
        <taxon>Hemiptera</taxon>
        <taxon>Heteroptera</taxon>
        <taxon>Panheteroptera</taxon>
        <taxon>Cimicomorpha</taxon>
        <taxon>Reduviidae</taxon>
        <taxon>Harpactorinae</taxon>
        <taxon>Harpactorini</taxon>
        <taxon>Rhynocoris</taxon>
    </lineage>
</organism>
<keyword evidence="1" id="KW-0343">GTPase activation</keyword>
<evidence type="ECO:0000256" key="3">
    <source>
        <dbReference type="ARBA" id="ARBA00022737"/>
    </source>
</evidence>
<dbReference type="InterPro" id="IPR032675">
    <property type="entry name" value="LRR_dom_sf"/>
</dbReference>
<feature type="region of interest" description="Disordered" evidence="4">
    <location>
        <begin position="605"/>
        <end position="684"/>
    </location>
</feature>
<sequence>MEIEKLEITDEANKHISSFIKTFRKLANIICDEDAANILASFKFFITHSKFNIILNSKKFSKDNSLIPINYFQSNSIINKDITQLNYRISILEIENNILRNKLIVKERECNHLNVLIDDNVQFLQKINELNQCLNSKFFLKKTDQYSQTEKVNCINQNIQCNFTDVKKLSQSVNIYKIINFNTSVLLNFIKYSNNIFNVQSINLSDYLSKKIRLLYNVDNWRFQFSFIQENREFFIRKDKGFLINSWINRMSGEDKNVDILVKLLKDTRLPDGVSFAGKGLKLNTAEDAKPVVEAIEACDYLVSLNLEGNTIGVEAAEAIAKALEKKPEFKCALWKDMFTGRLKEEIPKALKALCGGVMKAKAQLEVLDLSDNASGPIGVDGISDFIRSPSCYTLKELRLNNMGLGVTGAQMLSDALLECCWRAEKDGNPLELKVFIAGRNRLENEGTKALSCVFKKIESLEELSIPQNGIYHVGIKALSDALYFNRNLKRLNLNDNSPREMGAKALSRALNNVIALKSLDLGDCLIKNSGALAVAEMLHHAHHIEEVVLSFNSIKVDGAFAVIEALKSKKNFTSLKLDGNKFGENGIAKIKTLVDEIWKSKNVLDSLEEDEGSEDDDEDDNDGEEAEEEEEEEDNEEYDDEESGSLYDNGEEISGEEEEDDDDEDDDVKVVENDNNTSRKVTTEEKKVVTVSEFIANPTIGNLMALGKDPADKLVDEIMGKNIDMNSKIEELIAVAMSVSSLKDAARKESINQTQFLEEYQVTLECADMLFSKLFTLALKSNCLSVVNNALPVCLGLIKSENKKSKVFKQESCINTLREAMKKDYFPKETSELLEFVFKETPLLKQKIKEMEKEN</sequence>
<dbReference type="Gene3D" id="3.80.10.10">
    <property type="entry name" value="Ribonuclease Inhibitor"/>
    <property type="match status" value="1"/>
</dbReference>
<comment type="caution">
    <text evidence="6">The sequence shown here is derived from an EMBL/GenBank/DDBJ whole genome shotgun (WGS) entry which is preliminary data.</text>
</comment>
<dbReference type="Pfam" id="PF07834">
    <property type="entry name" value="RanGAP1_C"/>
    <property type="match status" value="1"/>
</dbReference>
<dbReference type="InterPro" id="IPR027038">
    <property type="entry name" value="RanGap"/>
</dbReference>
<dbReference type="PANTHER" id="PTHR24113">
    <property type="entry name" value="RAN GTPASE-ACTIVATING PROTEIN 1"/>
    <property type="match status" value="1"/>
</dbReference>
<dbReference type="AlphaFoldDB" id="A0AAW1CR20"/>
<gene>
    <name evidence="6" type="ORF">O3M35_002112</name>
</gene>
<evidence type="ECO:0000256" key="4">
    <source>
        <dbReference type="SAM" id="MobiDB-lite"/>
    </source>
</evidence>
<evidence type="ECO:0000313" key="6">
    <source>
        <dbReference type="EMBL" id="KAK9500956.1"/>
    </source>
</evidence>
<name>A0AAW1CR20_9HEMI</name>
<keyword evidence="2" id="KW-0433">Leucine-rich repeat</keyword>
<accession>A0AAW1CR20</accession>
<dbReference type="GO" id="GO:0005096">
    <property type="term" value="F:GTPase activator activity"/>
    <property type="evidence" value="ECO:0007669"/>
    <property type="project" value="UniProtKB-KW"/>
</dbReference>
<dbReference type="PANTHER" id="PTHR24113:SF12">
    <property type="entry name" value="RAN GTPASE-ACTIVATING PROTEIN 1"/>
    <property type="match status" value="1"/>
</dbReference>
<proteinExistence type="predicted"/>
<feature type="domain" description="Ran-GTPase activating protein 1 C-terminal" evidence="5">
    <location>
        <begin position="676"/>
        <end position="840"/>
    </location>
</feature>
<evidence type="ECO:0000259" key="5">
    <source>
        <dbReference type="Pfam" id="PF07834"/>
    </source>
</evidence>
<dbReference type="Pfam" id="PF13516">
    <property type="entry name" value="LRR_6"/>
    <property type="match status" value="1"/>
</dbReference>
<dbReference type="GO" id="GO:0048471">
    <property type="term" value="C:perinuclear region of cytoplasm"/>
    <property type="evidence" value="ECO:0007669"/>
    <property type="project" value="TreeGrafter"/>
</dbReference>
<feature type="compositionally biased region" description="Acidic residues" evidence="4">
    <location>
        <begin position="607"/>
        <end position="668"/>
    </location>
</feature>
<dbReference type="InterPro" id="IPR001611">
    <property type="entry name" value="Leu-rich_rpt"/>
</dbReference>
<dbReference type="GO" id="GO:0005634">
    <property type="term" value="C:nucleus"/>
    <property type="evidence" value="ECO:0007669"/>
    <property type="project" value="TreeGrafter"/>
</dbReference>
<evidence type="ECO:0000256" key="2">
    <source>
        <dbReference type="ARBA" id="ARBA00022614"/>
    </source>
</evidence>
<keyword evidence="7" id="KW-1185">Reference proteome</keyword>
<dbReference type="Proteomes" id="UP001461498">
    <property type="component" value="Unassembled WGS sequence"/>
</dbReference>
<dbReference type="GO" id="GO:0006913">
    <property type="term" value="P:nucleocytoplasmic transport"/>
    <property type="evidence" value="ECO:0007669"/>
    <property type="project" value="TreeGrafter"/>
</dbReference>
<dbReference type="Gene3D" id="1.25.40.200">
    <property type="entry name" value="Ran-GTPase activating protein 1, C-terminal domain"/>
    <property type="match status" value="1"/>
</dbReference>
<keyword evidence="3" id="KW-0677">Repeat</keyword>
<dbReference type="SUPFAM" id="SSF69099">
    <property type="entry name" value="Ran-GTPase activating protein 1 (RanGAP1), C-terminal domain"/>
    <property type="match status" value="1"/>
</dbReference>
<protein>
    <recommendedName>
        <fullName evidence="5">Ran-GTPase activating protein 1 C-terminal domain-containing protein</fullName>
    </recommendedName>
</protein>
<dbReference type="SUPFAM" id="SSF52047">
    <property type="entry name" value="RNI-like"/>
    <property type="match status" value="1"/>
</dbReference>
<dbReference type="GO" id="GO:0005829">
    <property type="term" value="C:cytosol"/>
    <property type="evidence" value="ECO:0007669"/>
    <property type="project" value="TreeGrafter"/>
</dbReference>
<dbReference type="GO" id="GO:0007165">
    <property type="term" value="P:signal transduction"/>
    <property type="evidence" value="ECO:0007669"/>
    <property type="project" value="InterPro"/>
</dbReference>
<dbReference type="SMART" id="SM00368">
    <property type="entry name" value="LRR_RI"/>
    <property type="match status" value="8"/>
</dbReference>
<dbReference type="InterPro" id="IPR009109">
    <property type="entry name" value="Ran_GTPase_activating_1_C"/>
</dbReference>
<dbReference type="GO" id="GO:0031267">
    <property type="term" value="F:small GTPase binding"/>
    <property type="evidence" value="ECO:0007669"/>
    <property type="project" value="TreeGrafter"/>
</dbReference>
<dbReference type="InterPro" id="IPR036720">
    <property type="entry name" value="RanGAP1_C_sf"/>
</dbReference>
<reference evidence="6 7" key="1">
    <citation type="submission" date="2022-12" db="EMBL/GenBank/DDBJ databases">
        <title>Chromosome-level genome assembly of true bugs.</title>
        <authorList>
            <person name="Ma L."/>
            <person name="Li H."/>
        </authorList>
    </citation>
    <scope>NUCLEOTIDE SEQUENCE [LARGE SCALE GENOMIC DNA]</scope>
    <source>
        <strain evidence="6">Lab_2022b</strain>
    </source>
</reference>
<evidence type="ECO:0000313" key="7">
    <source>
        <dbReference type="Proteomes" id="UP001461498"/>
    </source>
</evidence>
<dbReference type="CDD" id="cd00116">
    <property type="entry name" value="LRR_RI"/>
    <property type="match status" value="1"/>
</dbReference>